<dbReference type="RefSeq" id="WP_112168845.1">
    <property type="nucleotide sequence ID" value="NZ_JYDE01000037.1"/>
</dbReference>
<sequence length="72" mass="8439">MLIYNVFGRYLGVKHTSEGWQVFRADMSERKFSRLYDIIIPDDLTEHEIPGWLGDIFHESASEKHPDVICVE</sequence>
<dbReference type="Pfam" id="PF24697">
    <property type="entry name" value="DUF7661"/>
    <property type="match status" value="1"/>
</dbReference>
<accession>A0ABX9P604</accession>
<protein>
    <recommendedName>
        <fullName evidence="1">DUF7661 domain-containing protein</fullName>
    </recommendedName>
</protein>
<name>A0ABX9P604_9GAMM</name>
<dbReference type="InterPro" id="IPR056078">
    <property type="entry name" value="DUF7661"/>
</dbReference>
<evidence type="ECO:0000259" key="1">
    <source>
        <dbReference type="Pfam" id="PF24697"/>
    </source>
</evidence>
<organism evidence="2 3">
    <name type="scientific">Rahnella inusitata</name>
    <dbReference type="NCBI Taxonomy" id="58169"/>
    <lineage>
        <taxon>Bacteria</taxon>
        <taxon>Pseudomonadati</taxon>
        <taxon>Pseudomonadota</taxon>
        <taxon>Gammaproteobacteria</taxon>
        <taxon>Enterobacterales</taxon>
        <taxon>Yersiniaceae</taxon>
        <taxon>Rahnella</taxon>
    </lineage>
</organism>
<gene>
    <name evidence="2" type="ORF">D5396_02850</name>
</gene>
<comment type="caution">
    <text evidence="2">The sequence shown here is derived from an EMBL/GenBank/DDBJ whole genome shotgun (WGS) entry which is preliminary data.</text>
</comment>
<dbReference type="Proteomes" id="UP000284119">
    <property type="component" value="Unassembled WGS sequence"/>
</dbReference>
<proteinExistence type="predicted"/>
<evidence type="ECO:0000313" key="2">
    <source>
        <dbReference type="EMBL" id="RJT16436.1"/>
    </source>
</evidence>
<dbReference type="EMBL" id="RAHG01000001">
    <property type="protein sequence ID" value="RJT16436.1"/>
    <property type="molecule type" value="Genomic_DNA"/>
</dbReference>
<feature type="domain" description="DUF7661" evidence="1">
    <location>
        <begin position="1"/>
        <end position="70"/>
    </location>
</feature>
<reference evidence="2 3" key="1">
    <citation type="submission" date="2018-09" db="EMBL/GenBank/DDBJ databases">
        <authorList>
            <person name="Le Fleche-Mateos A."/>
        </authorList>
    </citation>
    <scope>NUCLEOTIDE SEQUENCE [LARGE SCALE GENOMIC DNA]</scope>
    <source>
        <strain evidence="2 3">DSM 30078</strain>
    </source>
</reference>
<evidence type="ECO:0000313" key="3">
    <source>
        <dbReference type="Proteomes" id="UP000284119"/>
    </source>
</evidence>
<keyword evidence="3" id="KW-1185">Reference proteome</keyword>